<evidence type="ECO:0000256" key="3">
    <source>
        <dbReference type="SAM" id="SignalP"/>
    </source>
</evidence>
<evidence type="ECO:0008006" key="6">
    <source>
        <dbReference type="Google" id="ProtNLM"/>
    </source>
</evidence>
<dbReference type="EMBL" id="JAACLJ010000002">
    <property type="protein sequence ID" value="KAF4591696.1"/>
    <property type="molecule type" value="Genomic_DNA"/>
</dbReference>
<feature type="region of interest" description="Disordered" evidence="2">
    <location>
        <begin position="62"/>
        <end position="121"/>
    </location>
</feature>
<sequence>MKPTAATLLLAALATAKPFPRPDLDPRAVVTKTAWVTEIQYVTEMIDSTTTYWVTATPELDSNRYVQPSPAPEPEGPEPEEPKTTEAASPPPPPPAPAPPAPKPTYAPPPPPPPAPAPAPTSSASLLLLLLLLLLLAPPAKPAYGGKQGGYGPGKYSGQITYYTVGMGSCGFDDTGKDQTGNIVAISWAKMGTQSNGNPMCGQTISIHANGKTTQATVRDKCMGCSENNIDVNEKVFKELFGSLDGGRMPVTWSFN</sequence>
<name>A0A8H4Q9X2_9HYPO</name>
<evidence type="ECO:0000256" key="1">
    <source>
        <dbReference type="ARBA" id="ARBA00022729"/>
    </source>
</evidence>
<gene>
    <name evidence="4" type="ORF">GQ602_001995</name>
</gene>
<dbReference type="Gene3D" id="2.40.40.10">
    <property type="entry name" value="RlpA-like domain"/>
    <property type="match status" value="1"/>
</dbReference>
<proteinExistence type="predicted"/>
<dbReference type="CDD" id="cd22191">
    <property type="entry name" value="DPBB_RlpA_EXP_N-like"/>
    <property type="match status" value="1"/>
</dbReference>
<reference evidence="4 5" key="1">
    <citation type="journal article" date="2020" name="G3 (Bethesda)">
        <title>Genetic Underpinnings of Host Manipulation by Ophiocordyceps as Revealed by Comparative Transcriptomics.</title>
        <authorList>
            <person name="Will I."/>
            <person name="Das B."/>
            <person name="Trinh T."/>
            <person name="Brachmann A."/>
            <person name="Ohm R.A."/>
            <person name="de Bekker C."/>
        </authorList>
    </citation>
    <scope>NUCLEOTIDE SEQUENCE [LARGE SCALE GENOMIC DNA]</scope>
    <source>
        <strain evidence="4 5">EC05</strain>
    </source>
</reference>
<evidence type="ECO:0000256" key="2">
    <source>
        <dbReference type="SAM" id="MobiDB-lite"/>
    </source>
</evidence>
<dbReference type="PANTHER" id="PTHR31836:SF28">
    <property type="entry name" value="SRCR DOMAIN-CONTAINING PROTEIN-RELATED"/>
    <property type="match status" value="1"/>
</dbReference>
<feature type="signal peptide" evidence="3">
    <location>
        <begin position="1"/>
        <end position="16"/>
    </location>
</feature>
<dbReference type="InterPro" id="IPR051477">
    <property type="entry name" value="Expansin_CellWall"/>
</dbReference>
<dbReference type="OrthoDB" id="623670at2759"/>
<dbReference type="SUPFAM" id="SSF50685">
    <property type="entry name" value="Barwin-like endoglucanases"/>
    <property type="match status" value="1"/>
</dbReference>
<dbReference type="Proteomes" id="UP000562929">
    <property type="component" value="Unassembled WGS sequence"/>
</dbReference>
<dbReference type="InterPro" id="IPR036908">
    <property type="entry name" value="RlpA-like_sf"/>
</dbReference>
<feature type="chain" id="PRO_5034024509" description="RlpA-like protein double-psi beta-barrel domain-containing protein" evidence="3">
    <location>
        <begin position="17"/>
        <end position="256"/>
    </location>
</feature>
<evidence type="ECO:0000313" key="5">
    <source>
        <dbReference type="Proteomes" id="UP000562929"/>
    </source>
</evidence>
<comment type="caution">
    <text evidence="4">The sequence shown here is derived from an EMBL/GenBank/DDBJ whole genome shotgun (WGS) entry which is preliminary data.</text>
</comment>
<evidence type="ECO:0000313" key="4">
    <source>
        <dbReference type="EMBL" id="KAF4591696.1"/>
    </source>
</evidence>
<keyword evidence="1 3" id="KW-0732">Signal</keyword>
<protein>
    <recommendedName>
        <fullName evidence="6">RlpA-like protein double-psi beta-barrel domain-containing protein</fullName>
    </recommendedName>
</protein>
<organism evidence="4 5">
    <name type="scientific">Ophiocordyceps camponoti-floridani</name>
    <dbReference type="NCBI Taxonomy" id="2030778"/>
    <lineage>
        <taxon>Eukaryota</taxon>
        <taxon>Fungi</taxon>
        <taxon>Dikarya</taxon>
        <taxon>Ascomycota</taxon>
        <taxon>Pezizomycotina</taxon>
        <taxon>Sordariomycetes</taxon>
        <taxon>Hypocreomycetidae</taxon>
        <taxon>Hypocreales</taxon>
        <taxon>Ophiocordycipitaceae</taxon>
        <taxon>Ophiocordyceps</taxon>
    </lineage>
</organism>
<keyword evidence="5" id="KW-1185">Reference proteome</keyword>
<accession>A0A8H4Q9X2</accession>
<dbReference type="PANTHER" id="PTHR31836">
    <property type="match status" value="1"/>
</dbReference>
<dbReference type="AlphaFoldDB" id="A0A8H4Q9X2"/>
<feature type="compositionally biased region" description="Pro residues" evidence="2">
    <location>
        <begin position="89"/>
        <end position="119"/>
    </location>
</feature>